<dbReference type="InterPro" id="IPR029058">
    <property type="entry name" value="AB_hydrolase_fold"/>
</dbReference>
<sequence>MATAGRESTPDPITLVYKTISTSDPGSPEGSKPDIALHLDFYPPTSPADGDAGVPAIVYFHGGGLVVGDRKSWFPGWLLKRLSEQGVAFLSADYRLLSPSTGHDIVEDIQDLFAYIRNDLNPVLAGATGDPRLRINLNAIGVAGSSAGGLCTYLCAMHLSPKPRALLSVYGQAGECLNDQFLEPKTKPYIPNVPLVDPSGFAEFLFPQSMALPIIAESPVEYYPTTHPTPGLPATKRMQLSRLYYQLGQWLDYYTGDHTLSQRLRQLRSSGTEPLLAPDPAKAGEVIGEKNIKLFPQFGVTENWPPTLLVHGTADSRVPFSESKHLAEQLTAVGVENELIVVDGREHAFDILVPAAEAEREFGRMFDRAVAFLVQRLRQ</sequence>
<accession>A0A9P6HAX7</accession>
<dbReference type="GO" id="GO:0008236">
    <property type="term" value="F:serine-type peptidase activity"/>
    <property type="evidence" value="ECO:0007669"/>
    <property type="project" value="InterPro"/>
</dbReference>
<comment type="caution">
    <text evidence="4">The sequence shown here is derived from an EMBL/GenBank/DDBJ whole genome shotgun (WGS) entry which is preliminary data.</text>
</comment>
<reference evidence="4" key="1">
    <citation type="journal article" date="2020" name="Nat. Commun.">
        <title>Large-scale genome sequencing of mycorrhizal fungi provides insights into the early evolution of symbiotic traits.</title>
        <authorList>
            <person name="Miyauchi S."/>
            <person name="Kiss E."/>
            <person name="Kuo A."/>
            <person name="Drula E."/>
            <person name="Kohler A."/>
            <person name="Sanchez-Garcia M."/>
            <person name="Morin E."/>
            <person name="Andreopoulos B."/>
            <person name="Barry K.W."/>
            <person name="Bonito G."/>
            <person name="Buee M."/>
            <person name="Carver A."/>
            <person name="Chen C."/>
            <person name="Cichocki N."/>
            <person name="Clum A."/>
            <person name="Culley D."/>
            <person name="Crous P.W."/>
            <person name="Fauchery L."/>
            <person name="Girlanda M."/>
            <person name="Hayes R.D."/>
            <person name="Keri Z."/>
            <person name="LaButti K."/>
            <person name="Lipzen A."/>
            <person name="Lombard V."/>
            <person name="Magnuson J."/>
            <person name="Maillard F."/>
            <person name="Murat C."/>
            <person name="Nolan M."/>
            <person name="Ohm R.A."/>
            <person name="Pangilinan J."/>
            <person name="Pereira M.F."/>
            <person name="Perotto S."/>
            <person name="Peter M."/>
            <person name="Pfister S."/>
            <person name="Riley R."/>
            <person name="Sitrit Y."/>
            <person name="Stielow J.B."/>
            <person name="Szollosi G."/>
            <person name="Zifcakova L."/>
            <person name="Stursova M."/>
            <person name="Spatafora J.W."/>
            <person name="Tedersoo L."/>
            <person name="Vaario L.M."/>
            <person name="Yamada A."/>
            <person name="Yan M."/>
            <person name="Wang P."/>
            <person name="Xu J."/>
            <person name="Bruns T."/>
            <person name="Baldrian P."/>
            <person name="Vilgalys R."/>
            <person name="Dunand C."/>
            <person name="Henrissat B."/>
            <person name="Grigoriev I.V."/>
            <person name="Hibbett D."/>
            <person name="Nagy L.G."/>
            <person name="Martin F.M."/>
        </authorList>
    </citation>
    <scope>NUCLEOTIDE SEQUENCE</scope>
    <source>
        <strain evidence="4">UH-Tt-Lm1</strain>
    </source>
</reference>
<proteinExistence type="predicted"/>
<reference evidence="4" key="2">
    <citation type="submission" date="2020-11" db="EMBL/GenBank/DDBJ databases">
        <authorList>
            <consortium name="DOE Joint Genome Institute"/>
            <person name="Kuo A."/>
            <person name="Miyauchi S."/>
            <person name="Kiss E."/>
            <person name="Drula E."/>
            <person name="Kohler A."/>
            <person name="Sanchez-Garcia M."/>
            <person name="Andreopoulos B."/>
            <person name="Barry K.W."/>
            <person name="Bonito G."/>
            <person name="Buee M."/>
            <person name="Carver A."/>
            <person name="Chen C."/>
            <person name="Cichocki N."/>
            <person name="Clum A."/>
            <person name="Culley D."/>
            <person name="Crous P.W."/>
            <person name="Fauchery L."/>
            <person name="Girlanda M."/>
            <person name="Hayes R."/>
            <person name="Keri Z."/>
            <person name="Labutti K."/>
            <person name="Lipzen A."/>
            <person name="Lombard V."/>
            <person name="Magnuson J."/>
            <person name="Maillard F."/>
            <person name="Morin E."/>
            <person name="Murat C."/>
            <person name="Nolan M."/>
            <person name="Ohm R."/>
            <person name="Pangilinan J."/>
            <person name="Pereira M."/>
            <person name="Perotto S."/>
            <person name="Peter M."/>
            <person name="Riley R."/>
            <person name="Sitrit Y."/>
            <person name="Stielow B."/>
            <person name="Szollosi G."/>
            <person name="Zifcakova L."/>
            <person name="Stursova M."/>
            <person name="Spatafora J.W."/>
            <person name="Tedersoo L."/>
            <person name="Vaario L.-M."/>
            <person name="Yamada A."/>
            <person name="Yan M."/>
            <person name="Wang P."/>
            <person name="Xu J."/>
            <person name="Bruns T."/>
            <person name="Baldrian P."/>
            <person name="Vilgalys R."/>
            <person name="Henrissat B."/>
            <person name="Grigoriev I.V."/>
            <person name="Hibbett D."/>
            <person name="Nagy L.G."/>
            <person name="Martin F.M."/>
        </authorList>
    </citation>
    <scope>NUCLEOTIDE SEQUENCE</scope>
    <source>
        <strain evidence="4">UH-Tt-Lm1</strain>
    </source>
</reference>
<dbReference type="InterPro" id="IPR001375">
    <property type="entry name" value="Peptidase_S9_cat"/>
</dbReference>
<evidence type="ECO:0000313" key="4">
    <source>
        <dbReference type="EMBL" id="KAF9783255.1"/>
    </source>
</evidence>
<dbReference type="Proteomes" id="UP000736335">
    <property type="component" value="Unassembled WGS sequence"/>
</dbReference>
<dbReference type="InterPro" id="IPR049492">
    <property type="entry name" value="BD-FAE-like_dom"/>
</dbReference>
<gene>
    <name evidence="4" type="ORF">BJ322DRAFT_1142548</name>
</gene>
<evidence type="ECO:0000313" key="5">
    <source>
        <dbReference type="Proteomes" id="UP000736335"/>
    </source>
</evidence>
<feature type="domain" description="BD-FAE-like" evidence="3">
    <location>
        <begin position="46"/>
        <end position="157"/>
    </location>
</feature>
<organism evidence="4 5">
    <name type="scientific">Thelephora terrestris</name>
    <dbReference type="NCBI Taxonomy" id="56493"/>
    <lineage>
        <taxon>Eukaryota</taxon>
        <taxon>Fungi</taxon>
        <taxon>Dikarya</taxon>
        <taxon>Basidiomycota</taxon>
        <taxon>Agaricomycotina</taxon>
        <taxon>Agaricomycetes</taxon>
        <taxon>Thelephorales</taxon>
        <taxon>Thelephoraceae</taxon>
        <taxon>Thelephora</taxon>
    </lineage>
</organism>
<dbReference type="PANTHER" id="PTHR48081">
    <property type="entry name" value="AB HYDROLASE SUPERFAMILY PROTEIN C4A8.06C"/>
    <property type="match status" value="1"/>
</dbReference>
<keyword evidence="5" id="KW-1185">Reference proteome</keyword>
<evidence type="ECO:0000256" key="1">
    <source>
        <dbReference type="ARBA" id="ARBA00022801"/>
    </source>
</evidence>
<name>A0A9P6HAX7_9AGAM</name>
<dbReference type="InterPro" id="IPR050300">
    <property type="entry name" value="GDXG_lipolytic_enzyme"/>
</dbReference>
<dbReference type="SUPFAM" id="SSF53474">
    <property type="entry name" value="alpha/beta-Hydrolases"/>
    <property type="match status" value="1"/>
</dbReference>
<dbReference type="EMBL" id="WIUZ02000010">
    <property type="protein sequence ID" value="KAF9783255.1"/>
    <property type="molecule type" value="Genomic_DNA"/>
</dbReference>
<evidence type="ECO:0000259" key="3">
    <source>
        <dbReference type="Pfam" id="PF20434"/>
    </source>
</evidence>
<dbReference type="OrthoDB" id="19653at2759"/>
<protein>
    <submittedName>
        <fullName evidence="4">Alpha/Beta hydrolase protein</fullName>
    </submittedName>
</protein>
<dbReference type="Pfam" id="PF00326">
    <property type="entry name" value="Peptidase_S9"/>
    <property type="match status" value="1"/>
</dbReference>
<dbReference type="AlphaFoldDB" id="A0A9P6HAX7"/>
<dbReference type="GO" id="GO:0006508">
    <property type="term" value="P:proteolysis"/>
    <property type="evidence" value="ECO:0007669"/>
    <property type="project" value="InterPro"/>
</dbReference>
<dbReference type="Pfam" id="PF20434">
    <property type="entry name" value="BD-FAE"/>
    <property type="match status" value="1"/>
</dbReference>
<dbReference type="Gene3D" id="3.40.50.1820">
    <property type="entry name" value="alpha/beta hydrolase"/>
    <property type="match status" value="1"/>
</dbReference>
<evidence type="ECO:0000259" key="2">
    <source>
        <dbReference type="Pfam" id="PF00326"/>
    </source>
</evidence>
<dbReference type="PANTHER" id="PTHR48081:SF3">
    <property type="entry name" value="ALPHA_BETA HYDROLASE FOLD-3 DOMAIN-CONTAINING PROTEIN"/>
    <property type="match status" value="1"/>
</dbReference>
<keyword evidence="1 4" id="KW-0378">Hydrolase</keyword>
<feature type="domain" description="Peptidase S9 prolyl oligopeptidase catalytic" evidence="2">
    <location>
        <begin position="303"/>
        <end position="354"/>
    </location>
</feature>